<comment type="subcellular location">
    <subcellularLocation>
        <location evidence="1">Membrane</location>
        <topology evidence="1">Multi-pass membrane protein</topology>
    </subcellularLocation>
</comment>
<evidence type="ECO:0000256" key="3">
    <source>
        <dbReference type="ARBA" id="ARBA00022692"/>
    </source>
</evidence>
<accession>A0A0L8FPA1</accession>
<dbReference type="STRING" id="37653.A0A0L8FPA1"/>
<evidence type="ECO:0000313" key="8">
    <source>
        <dbReference type="EMBL" id="KOF66546.1"/>
    </source>
</evidence>
<dbReference type="AlphaFoldDB" id="A0A0L8FPA1"/>
<feature type="transmembrane region" description="Helical" evidence="6">
    <location>
        <begin position="85"/>
        <end position="108"/>
    </location>
</feature>
<dbReference type="Pfam" id="PF01061">
    <property type="entry name" value="ABC2_membrane"/>
    <property type="match status" value="1"/>
</dbReference>
<dbReference type="InterPro" id="IPR013525">
    <property type="entry name" value="ABC2_TM"/>
</dbReference>
<dbReference type="GO" id="GO:0140359">
    <property type="term" value="F:ABC-type transporter activity"/>
    <property type="evidence" value="ECO:0007669"/>
    <property type="project" value="InterPro"/>
</dbReference>
<dbReference type="PANTHER" id="PTHR48041:SF139">
    <property type="entry name" value="PROTEIN SCARLET"/>
    <property type="match status" value="1"/>
</dbReference>
<feature type="domain" description="ABC-2 type transporter transmembrane" evidence="7">
    <location>
        <begin position="34"/>
        <end position="157"/>
    </location>
</feature>
<reference evidence="8" key="1">
    <citation type="submission" date="2015-07" db="EMBL/GenBank/DDBJ databases">
        <title>MeaNS - Measles Nucleotide Surveillance Program.</title>
        <authorList>
            <person name="Tran T."/>
            <person name="Druce J."/>
        </authorList>
    </citation>
    <scope>NUCLEOTIDE SEQUENCE</scope>
    <source>
        <strain evidence="8">UCB-OBI-ISO-001</strain>
        <tissue evidence="8">Gonad</tissue>
    </source>
</reference>
<name>A0A0L8FPA1_OCTBM</name>
<evidence type="ECO:0000256" key="2">
    <source>
        <dbReference type="ARBA" id="ARBA00022448"/>
    </source>
</evidence>
<dbReference type="EMBL" id="KQ427955">
    <property type="protein sequence ID" value="KOF66546.1"/>
    <property type="molecule type" value="Genomic_DNA"/>
</dbReference>
<keyword evidence="2" id="KW-0813">Transport</keyword>
<feature type="transmembrane region" description="Helical" evidence="6">
    <location>
        <begin position="128"/>
        <end position="156"/>
    </location>
</feature>
<organism evidence="8">
    <name type="scientific">Octopus bimaculoides</name>
    <name type="common">California two-spotted octopus</name>
    <dbReference type="NCBI Taxonomy" id="37653"/>
    <lineage>
        <taxon>Eukaryota</taxon>
        <taxon>Metazoa</taxon>
        <taxon>Spiralia</taxon>
        <taxon>Lophotrochozoa</taxon>
        <taxon>Mollusca</taxon>
        <taxon>Cephalopoda</taxon>
        <taxon>Coleoidea</taxon>
        <taxon>Octopodiformes</taxon>
        <taxon>Octopoda</taxon>
        <taxon>Incirrata</taxon>
        <taxon>Octopodidae</taxon>
        <taxon>Octopus</taxon>
    </lineage>
</organism>
<dbReference type="OrthoDB" id="66620at2759"/>
<protein>
    <recommendedName>
        <fullName evidence="7">ABC-2 type transporter transmembrane domain-containing protein</fullName>
    </recommendedName>
</protein>
<evidence type="ECO:0000256" key="1">
    <source>
        <dbReference type="ARBA" id="ARBA00004141"/>
    </source>
</evidence>
<evidence type="ECO:0000259" key="7">
    <source>
        <dbReference type="Pfam" id="PF01061"/>
    </source>
</evidence>
<gene>
    <name evidence="8" type="ORF">OCBIM_22011965mg</name>
</gene>
<evidence type="ECO:0000256" key="4">
    <source>
        <dbReference type="ARBA" id="ARBA00022989"/>
    </source>
</evidence>
<dbReference type="GO" id="GO:0005886">
    <property type="term" value="C:plasma membrane"/>
    <property type="evidence" value="ECO:0007669"/>
    <property type="project" value="TreeGrafter"/>
</dbReference>
<dbReference type="PANTHER" id="PTHR48041">
    <property type="entry name" value="ABC TRANSPORTER G FAMILY MEMBER 28"/>
    <property type="match status" value="1"/>
</dbReference>
<keyword evidence="3 6" id="KW-0812">Transmembrane</keyword>
<evidence type="ECO:0000256" key="5">
    <source>
        <dbReference type="ARBA" id="ARBA00023136"/>
    </source>
</evidence>
<sequence>MLEHRLFSRANRPQDLFFESAPAGNRRFRANIGTQFVNVLWRSWITVVRDPASLKFRGIQTFTIGLLLGLIYLNQSINQEGVMNINGLLFILVTNTSFSSQFMVVNVFPLEMGVILRDFNSKLYSVEIYYFCKTLADLPLQILFPVLLNAIVYWMVG</sequence>
<dbReference type="InterPro" id="IPR050352">
    <property type="entry name" value="ABCG_transporters"/>
</dbReference>
<proteinExistence type="predicted"/>
<evidence type="ECO:0000256" key="6">
    <source>
        <dbReference type="SAM" id="Phobius"/>
    </source>
</evidence>
<keyword evidence="5 6" id="KW-0472">Membrane</keyword>
<feature type="non-terminal residue" evidence="8">
    <location>
        <position position="157"/>
    </location>
</feature>
<feature type="transmembrane region" description="Helical" evidence="6">
    <location>
        <begin position="54"/>
        <end position="73"/>
    </location>
</feature>
<keyword evidence="4 6" id="KW-1133">Transmembrane helix</keyword>